<sequence length="68" mass="7085">WVAEDQVLTPLVAIAVLSGRVSETVDGDLVAAPALRTTTPLTLPGLTIGRVEMEDSALSLCVYSTCVV</sequence>
<dbReference type="GeneID" id="34565427"/>
<organism evidence="1 2">
    <name type="scientific">Colletotrichum orchidophilum</name>
    <dbReference type="NCBI Taxonomy" id="1209926"/>
    <lineage>
        <taxon>Eukaryota</taxon>
        <taxon>Fungi</taxon>
        <taxon>Dikarya</taxon>
        <taxon>Ascomycota</taxon>
        <taxon>Pezizomycotina</taxon>
        <taxon>Sordariomycetes</taxon>
        <taxon>Hypocreomycetidae</taxon>
        <taxon>Glomerellales</taxon>
        <taxon>Glomerellaceae</taxon>
        <taxon>Colletotrichum</taxon>
    </lineage>
</organism>
<name>A0A1G4ATK3_9PEZI</name>
<evidence type="ECO:0000313" key="2">
    <source>
        <dbReference type="Proteomes" id="UP000176998"/>
    </source>
</evidence>
<evidence type="ECO:0000313" key="1">
    <source>
        <dbReference type="EMBL" id="OHE92435.1"/>
    </source>
</evidence>
<dbReference type="EMBL" id="MJBS01000148">
    <property type="protein sequence ID" value="OHE92435.1"/>
    <property type="molecule type" value="Genomic_DNA"/>
</dbReference>
<comment type="caution">
    <text evidence="1">The sequence shown here is derived from an EMBL/GenBank/DDBJ whole genome shotgun (WGS) entry which is preliminary data.</text>
</comment>
<gene>
    <name evidence="1" type="ORF">CORC01_12296</name>
</gene>
<feature type="non-terminal residue" evidence="1">
    <location>
        <position position="1"/>
    </location>
</feature>
<dbReference type="RefSeq" id="XP_022469604.1">
    <property type="nucleotide sequence ID" value="XM_022623917.1"/>
</dbReference>
<dbReference type="Proteomes" id="UP000176998">
    <property type="component" value="Unassembled WGS sequence"/>
</dbReference>
<protein>
    <submittedName>
        <fullName evidence="1">Uncharacterized protein</fullName>
    </submittedName>
</protein>
<accession>A0A1G4ATK3</accession>
<dbReference type="AlphaFoldDB" id="A0A1G4ATK3"/>
<reference evidence="1 2" key="1">
    <citation type="submission" date="2016-09" db="EMBL/GenBank/DDBJ databases">
        <authorList>
            <person name="Capua I."/>
            <person name="De Benedictis P."/>
            <person name="Joannis T."/>
            <person name="Lombin L.H."/>
            <person name="Cattoli G."/>
        </authorList>
    </citation>
    <scope>NUCLEOTIDE SEQUENCE [LARGE SCALE GENOMIC DNA]</scope>
    <source>
        <strain evidence="1 2">IMI 309357</strain>
    </source>
</reference>
<proteinExistence type="predicted"/>
<keyword evidence="2" id="KW-1185">Reference proteome</keyword>